<dbReference type="PROSITE" id="PS00138">
    <property type="entry name" value="SUBTILASE_SER"/>
    <property type="match status" value="1"/>
</dbReference>
<evidence type="ECO:0000256" key="2">
    <source>
        <dbReference type="ARBA" id="ARBA00022670"/>
    </source>
</evidence>
<proteinExistence type="inferred from homology"/>
<dbReference type="AlphaFoldDB" id="A0A2S5A1W8"/>
<dbReference type="OrthoDB" id="9798386at2"/>
<comment type="caution">
    <text evidence="5">Lacks conserved residue(s) required for the propagation of feature annotation.</text>
</comment>
<dbReference type="Gene3D" id="3.40.50.200">
    <property type="entry name" value="Peptidase S8/S53 domain"/>
    <property type="match status" value="1"/>
</dbReference>
<dbReference type="RefSeq" id="WP_103788901.1">
    <property type="nucleotide sequence ID" value="NZ_PQVF01000006.1"/>
</dbReference>
<comment type="caution">
    <text evidence="7">The sequence shown here is derived from an EMBL/GenBank/DDBJ whole genome shotgun (WGS) entry which is preliminary data.</text>
</comment>
<dbReference type="Proteomes" id="UP000236893">
    <property type="component" value="Unassembled WGS sequence"/>
</dbReference>
<keyword evidence="3" id="KW-0378">Hydrolase</keyword>
<feature type="domain" description="Peptidase S8/S53" evidence="6">
    <location>
        <begin position="7"/>
        <end position="204"/>
    </location>
</feature>
<dbReference type="Pfam" id="PF00082">
    <property type="entry name" value="Peptidase_S8"/>
    <property type="match status" value="1"/>
</dbReference>
<dbReference type="PROSITE" id="PS51892">
    <property type="entry name" value="SUBTILASE"/>
    <property type="match status" value="1"/>
</dbReference>
<dbReference type="EMBL" id="PQVF01000006">
    <property type="protein sequence ID" value="POY36598.1"/>
    <property type="molecule type" value="Genomic_DNA"/>
</dbReference>
<evidence type="ECO:0000256" key="5">
    <source>
        <dbReference type="PROSITE-ProRule" id="PRU01240"/>
    </source>
</evidence>
<dbReference type="InterPro" id="IPR050131">
    <property type="entry name" value="Peptidase_S8_subtilisin-like"/>
</dbReference>
<dbReference type="PANTHER" id="PTHR43806">
    <property type="entry name" value="PEPTIDASE S8"/>
    <property type="match status" value="1"/>
</dbReference>
<evidence type="ECO:0000313" key="8">
    <source>
        <dbReference type="Proteomes" id="UP000236893"/>
    </source>
</evidence>
<dbReference type="InterPro" id="IPR000209">
    <property type="entry name" value="Peptidase_S8/S53_dom"/>
</dbReference>
<dbReference type="PANTHER" id="PTHR43806:SF11">
    <property type="entry name" value="CEREVISIN-RELATED"/>
    <property type="match status" value="1"/>
</dbReference>
<dbReference type="SUPFAM" id="SSF52743">
    <property type="entry name" value="Subtilisin-like"/>
    <property type="match status" value="1"/>
</dbReference>
<dbReference type="InterPro" id="IPR023828">
    <property type="entry name" value="Peptidase_S8_Ser-AS"/>
</dbReference>
<gene>
    <name evidence="7" type="ORF">C3K47_09490</name>
</gene>
<keyword evidence="4" id="KW-0720">Serine protease</keyword>
<evidence type="ECO:0000313" key="7">
    <source>
        <dbReference type="EMBL" id="POY36598.1"/>
    </source>
</evidence>
<organism evidence="7 8">
    <name type="scientific">Solitalea longa</name>
    <dbReference type="NCBI Taxonomy" id="2079460"/>
    <lineage>
        <taxon>Bacteria</taxon>
        <taxon>Pseudomonadati</taxon>
        <taxon>Bacteroidota</taxon>
        <taxon>Sphingobacteriia</taxon>
        <taxon>Sphingobacteriales</taxon>
        <taxon>Sphingobacteriaceae</taxon>
        <taxon>Solitalea</taxon>
    </lineage>
</organism>
<comment type="similarity">
    <text evidence="1 5">Belongs to the peptidase S8 family.</text>
</comment>
<evidence type="ECO:0000256" key="1">
    <source>
        <dbReference type="ARBA" id="ARBA00011073"/>
    </source>
</evidence>
<dbReference type="InterPro" id="IPR036852">
    <property type="entry name" value="Peptidase_S8/S53_dom_sf"/>
</dbReference>
<protein>
    <recommendedName>
        <fullName evidence="6">Peptidase S8/S53 domain-containing protein</fullName>
    </recommendedName>
</protein>
<name>A0A2S5A1W8_9SPHI</name>
<dbReference type="GO" id="GO:0004252">
    <property type="term" value="F:serine-type endopeptidase activity"/>
    <property type="evidence" value="ECO:0007669"/>
    <property type="project" value="InterPro"/>
</dbReference>
<evidence type="ECO:0000259" key="6">
    <source>
        <dbReference type="Pfam" id="PF00082"/>
    </source>
</evidence>
<reference evidence="7 8" key="1">
    <citation type="submission" date="2018-01" db="EMBL/GenBank/DDBJ databases">
        <authorList>
            <person name="Gaut B.S."/>
            <person name="Morton B.R."/>
            <person name="Clegg M.T."/>
            <person name="Duvall M.R."/>
        </authorList>
    </citation>
    <scope>NUCLEOTIDE SEQUENCE [LARGE SCALE GENOMIC DNA]</scope>
    <source>
        <strain evidence="7 8">HR-AV</strain>
    </source>
</reference>
<dbReference type="GO" id="GO:0006508">
    <property type="term" value="P:proteolysis"/>
    <property type="evidence" value="ECO:0007669"/>
    <property type="project" value="UniProtKB-KW"/>
</dbReference>
<sequence>MRKTITTGVRNNDKGLNGIADAVQLMAIRATPRVGDEYDKDVALAIRYAVDNGAKVINMSFAKYYSPEQKWVEDANRYAEQKDVLLVKGAGNDGADLDSAEMYPTARYIKGNNKAKNVITVGASGYDKENLIASFSNYGKEMVDVFAPGFNIYSTIPCEGGNNYEFESGTSMASPVVAGLAAVLRSYYPKLSAGQVKHIIESSVSKIDFLVVKPGKQKTNVAMTDLCHSGGIVNAYNALLLAEEINSGK</sequence>
<accession>A0A2S5A1W8</accession>
<evidence type="ECO:0000256" key="4">
    <source>
        <dbReference type="ARBA" id="ARBA00022825"/>
    </source>
</evidence>
<keyword evidence="2" id="KW-0645">Protease</keyword>
<evidence type="ECO:0000256" key="3">
    <source>
        <dbReference type="ARBA" id="ARBA00022801"/>
    </source>
</evidence>
<keyword evidence="8" id="KW-1185">Reference proteome</keyword>